<keyword evidence="2" id="KW-1185">Reference proteome</keyword>
<proteinExistence type="predicted"/>
<gene>
    <name evidence="1" type="ORF">OHK93_003753</name>
</gene>
<dbReference type="Proteomes" id="UP001161017">
    <property type="component" value="Unassembled WGS sequence"/>
</dbReference>
<accession>A0AA43TYJ5</accession>
<dbReference type="EMBL" id="JAPUFD010000019">
    <property type="protein sequence ID" value="MDI1492539.1"/>
    <property type="molecule type" value="Genomic_DNA"/>
</dbReference>
<evidence type="ECO:0000313" key="1">
    <source>
        <dbReference type="EMBL" id="MDI1492539.1"/>
    </source>
</evidence>
<protein>
    <submittedName>
        <fullName evidence="1">Uncharacterized protein</fullName>
    </submittedName>
</protein>
<organism evidence="1 2">
    <name type="scientific">Ramalina farinacea</name>
    <dbReference type="NCBI Taxonomy" id="258253"/>
    <lineage>
        <taxon>Eukaryota</taxon>
        <taxon>Fungi</taxon>
        <taxon>Dikarya</taxon>
        <taxon>Ascomycota</taxon>
        <taxon>Pezizomycotina</taxon>
        <taxon>Lecanoromycetes</taxon>
        <taxon>OSLEUM clade</taxon>
        <taxon>Lecanoromycetidae</taxon>
        <taxon>Lecanorales</taxon>
        <taxon>Lecanorineae</taxon>
        <taxon>Ramalinaceae</taxon>
        <taxon>Ramalina</taxon>
    </lineage>
</organism>
<name>A0AA43TYJ5_9LECA</name>
<reference evidence="1" key="1">
    <citation type="journal article" date="2023" name="Genome Biol. Evol.">
        <title>First Whole Genome Sequence and Flow Cytometry Genome Size Data for the Lichen-Forming Fungus Ramalina farinacea (Ascomycota).</title>
        <authorList>
            <person name="Llewellyn T."/>
            <person name="Mian S."/>
            <person name="Hill R."/>
            <person name="Leitch I.J."/>
            <person name="Gaya E."/>
        </authorList>
    </citation>
    <scope>NUCLEOTIDE SEQUENCE</scope>
    <source>
        <strain evidence="1">LIQ254RAFAR</strain>
    </source>
</reference>
<comment type="caution">
    <text evidence="1">The sequence shown here is derived from an EMBL/GenBank/DDBJ whole genome shotgun (WGS) entry which is preliminary data.</text>
</comment>
<dbReference type="AlphaFoldDB" id="A0AA43TYJ5"/>
<evidence type="ECO:0000313" key="2">
    <source>
        <dbReference type="Proteomes" id="UP001161017"/>
    </source>
</evidence>
<sequence>MSQSLGSYIPNEILLNIFEQVNDLQTVSRLARAIPDLFGTVLENHFHDLIPTLFPTSWTTELREYAYAAVLAEIRGWVDPRDLLLDLLEDEVSPETLLIGLPPTLEIVHKLACVTEAIEFFTAFCSTLFLSNFPSNRRGSLSQGEGFRLRRALLRFQLYAQFFHQPRATDVLVSDRDWEARPRSEEYFWTRFTSVEAEECKCVYVLLVNALTHSRPIQHSNNPRYQSQVSRQRGLPLLQPVFCGAPDDITPLAASYAERLVDYAGTGLENVDPHDANHFLPYYDFQHPDLLKQPRYQPSEA</sequence>